<accession>A0ABP4W0V2</accession>
<dbReference type="Gene3D" id="3.40.630.30">
    <property type="match status" value="1"/>
</dbReference>
<comment type="caution">
    <text evidence="2">The sequence shown here is derived from an EMBL/GenBank/DDBJ whole genome shotgun (WGS) entry which is preliminary data.</text>
</comment>
<dbReference type="SUPFAM" id="SSF55729">
    <property type="entry name" value="Acyl-CoA N-acyltransferases (Nat)"/>
    <property type="match status" value="1"/>
</dbReference>
<protein>
    <recommendedName>
        <fullName evidence="1">BioF2-like acetyltransferase domain-containing protein</fullName>
    </recommendedName>
</protein>
<proteinExistence type="predicted"/>
<evidence type="ECO:0000259" key="1">
    <source>
        <dbReference type="Pfam" id="PF13480"/>
    </source>
</evidence>
<feature type="domain" description="BioF2-like acetyltransferase" evidence="1">
    <location>
        <begin position="162"/>
        <end position="301"/>
    </location>
</feature>
<gene>
    <name evidence="2" type="ORF">GCM10009710_25660</name>
</gene>
<organism evidence="2 3">
    <name type="scientific">Aeromicrobium alkaliterrae</name>
    <dbReference type="NCBI Taxonomy" id="302168"/>
    <lineage>
        <taxon>Bacteria</taxon>
        <taxon>Bacillati</taxon>
        <taxon>Actinomycetota</taxon>
        <taxon>Actinomycetes</taxon>
        <taxon>Propionibacteriales</taxon>
        <taxon>Nocardioidaceae</taxon>
        <taxon>Aeromicrobium</taxon>
    </lineage>
</organism>
<dbReference type="InterPro" id="IPR016181">
    <property type="entry name" value="Acyl_CoA_acyltransferase"/>
</dbReference>
<sequence length="358" mass="39015">MTSPLRLLEVPTLGDRAAAWDALAATMPLTTPFLTSWWIEGVATPEDHFVLVLDGEALVGGWALRRQRVLGVDRYTVQGGGKLCPDHLDVVAHPDRIAEVTAALRGWWRRPGTRVLDLDGLREDALAIIAVAPEGRVDVVDVAPYEKLTADPEAYLAARSKSFAKSSRKYRRRLDNGQVVHRRLPDAEIPAAMEAFAALHRVRDDRVELARELPRILRAVELGTAAGEVRVYVGEKDGVTGAVLVLFAVGGRLCVYQTARVVDDVAYNHIGTVLDVEAIMDAAADGFGEIDFLRGDEAYKRSFVADERQLLRLRVAHGLPARALLAAGLLVGLLRRRAGAAYRGLRGAMASRRAAPDA</sequence>
<dbReference type="Pfam" id="PF13480">
    <property type="entry name" value="Acetyltransf_6"/>
    <property type="match status" value="1"/>
</dbReference>
<name>A0ABP4W0V2_9ACTN</name>
<reference evidence="3" key="1">
    <citation type="journal article" date="2019" name="Int. J. Syst. Evol. Microbiol.">
        <title>The Global Catalogue of Microorganisms (GCM) 10K type strain sequencing project: providing services to taxonomists for standard genome sequencing and annotation.</title>
        <authorList>
            <consortium name="The Broad Institute Genomics Platform"/>
            <consortium name="The Broad Institute Genome Sequencing Center for Infectious Disease"/>
            <person name="Wu L."/>
            <person name="Ma J."/>
        </authorList>
    </citation>
    <scope>NUCLEOTIDE SEQUENCE [LARGE SCALE GENOMIC DNA]</scope>
    <source>
        <strain evidence="3">JCM 13518</strain>
    </source>
</reference>
<dbReference type="InterPro" id="IPR038740">
    <property type="entry name" value="BioF2-like_GNAT_dom"/>
</dbReference>
<evidence type="ECO:0000313" key="3">
    <source>
        <dbReference type="Proteomes" id="UP001501057"/>
    </source>
</evidence>
<evidence type="ECO:0000313" key="2">
    <source>
        <dbReference type="EMBL" id="GAA1744485.1"/>
    </source>
</evidence>
<dbReference type="Proteomes" id="UP001501057">
    <property type="component" value="Unassembled WGS sequence"/>
</dbReference>
<dbReference type="RefSeq" id="WP_344202273.1">
    <property type="nucleotide sequence ID" value="NZ_BAAAME010000004.1"/>
</dbReference>
<keyword evidence="3" id="KW-1185">Reference proteome</keyword>
<dbReference type="EMBL" id="BAAAME010000004">
    <property type="protein sequence ID" value="GAA1744485.1"/>
    <property type="molecule type" value="Genomic_DNA"/>
</dbReference>